<keyword evidence="3" id="KW-0663">Pyridoxal phosphate</keyword>
<comment type="similarity">
    <text evidence="2">Belongs to the ACC deaminase/D-cysteine desulfhydrase family.</text>
</comment>
<comment type="caution">
    <text evidence="5">The sequence shown here is derived from an EMBL/GenBank/DDBJ whole genome shotgun (WGS) entry which is preliminary data.</text>
</comment>
<proteinExistence type="inferred from homology"/>
<reference evidence="6" key="1">
    <citation type="journal article" date="2019" name="PLoS Negl. Trop. Dis.">
        <title>Revisiting the worldwide diversity of Leptospira species in the environment.</title>
        <authorList>
            <person name="Vincent A.T."/>
            <person name="Schiettekatte O."/>
            <person name="Bourhy P."/>
            <person name="Veyrier F.J."/>
            <person name="Picardeau M."/>
        </authorList>
    </citation>
    <scope>NUCLEOTIDE SEQUENCE [LARGE SCALE GENOMIC DNA]</scope>
    <source>
        <strain evidence="6">201601955</strain>
    </source>
</reference>
<protein>
    <recommendedName>
        <fullName evidence="7">1-aminocyclopropane-1-carboxylate deaminase</fullName>
    </recommendedName>
</protein>
<evidence type="ECO:0000256" key="1">
    <source>
        <dbReference type="ARBA" id="ARBA00001933"/>
    </source>
</evidence>
<feature type="region of interest" description="Disordered" evidence="4">
    <location>
        <begin position="244"/>
        <end position="263"/>
    </location>
</feature>
<evidence type="ECO:0000313" key="6">
    <source>
        <dbReference type="Proteomes" id="UP000298112"/>
    </source>
</evidence>
<dbReference type="Gene3D" id="3.40.50.1100">
    <property type="match status" value="3"/>
</dbReference>
<evidence type="ECO:0000313" key="5">
    <source>
        <dbReference type="EMBL" id="TGM51621.1"/>
    </source>
</evidence>
<dbReference type="PANTHER" id="PTHR43780:SF2">
    <property type="entry name" value="1-AMINOCYCLOPROPANE-1-CARBOXYLATE DEAMINASE-RELATED"/>
    <property type="match status" value="1"/>
</dbReference>
<accession>A0ABY2NLV2</accession>
<dbReference type="InterPro" id="IPR027278">
    <property type="entry name" value="ACCD_DCysDesulf"/>
</dbReference>
<evidence type="ECO:0000256" key="3">
    <source>
        <dbReference type="ARBA" id="ARBA00022898"/>
    </source>
</evidence>
<feature type="region of interest" description="Disordered" evidence="4">
    <location>
        <begin position="396"/>
        <end position="426"/>
    </location>
</feature>
<feature type="compositionally biased region" description="Basic and acidic residues" evidence="4">
    <location>
        <begin position="396"/>
        <end position="412"/>
    </location>
</feature>
<dbReference type="InterPro" id="IPR036052">
    <property type="entry name" value="TrpB-like_PALP_sf"/>
</dbReference>
<name>A0ABY2NLV2_9LEPT</name>
<dbReference type="PANTHER" id="PTHR43780">
    <property type="entry name" value="1-AMINOCYCLOPROPANE-1-CARBOXYLATE DEAMINASE-RELATED"/>
    <property type="match status" value="1"/>
</dbReference>
<dbReference type="EMBL" id="RQHF01000030">
    <property type="protein sequence ID" value="TGM51621.1"/>
    <property type="molecule type" value="Genomic_DNA"/>
</dbReference>
<comment type="cofactor">
    <cofactor evidence="1">
        <name>pyridoxal 5'-phosphate</name>
        <dbReference type="ChEBI" id="CHEBI:597326"/>
    </cofactor>
</comment>
<keyword evidence="6" id="KW-1185">Reference proteome</keyword>
<organism evidence="5 6">
    <name type="scientific">Leptospira vanthielii</name>
    <dbReference type="NCBI Taxonomy" id="293085"/>
    <lineage>
        <taxon>Bacteria</taxon>
        <taxon>Pseudomonadati</taxon>
        <taxon>Spirochaetota</taxon>
        <taxon>Spirochaetia</taxon>
        <taxon>Leptospirales</taxon>
        <taxon>Leptospiraceae</taxon>
        <taxon>Leptospira</taxon>
    </lineage>
</organism>
<evidence type="ECO:0008006" key="7">
    <source>
        <dbReference type="Google" id="ProtNLM"/>
    </source>
</evidence>
<gene>
    <name evidence="5" type="ORF">EHQ95_15080</name>
</gene>
<evidence type="ECO:0000256" key="2">
    <source>
        <dbReference type="ARBA" id="ARBA00008639"/>
    </source>
</evidence>
<dbReference type="SUPFAM" id="SSF53686">
    <property type="entry name" value="Tryptophan synthase beta subunit-like PLP-dependent enzymes"/>
    <property type="match status" value="1"/>
</dbReference>
<evidence type="ECO:0000256" key="4">
    <source>
        <dbReference type="SAM" id="MobiDB-lite"/>
    </source>
</evidence>
<dbReference type="Proteomes" id="UP000298112">
    <property type="component" value="Unassembled WGS sequence"/>
</dbReference>
<sequence>MLASPFSFLSCSTNESFGRFQFWMKNSMDDKTRKNHKDTNSLINLLKNQNQTEFSMEFPLQISELPRCGLETVRIDLFENDHLETEVLHSKKPKDQSIPHLYFLRDDLLPLGLGTKWRKVIGILDFLKENQMDTVLLWGAIHGNYLASFTYILRLHGIKVDTVAYSRDPRLKTYNEQLVRGHSHTIECYASRKEAYTVWLDRQIDYSGLVLPEFGIHPGQIPGLHSLWEKLKVEIEQNSFLLSSQKEAPNQSKDTLTKRSTNQNEIQNNQKSIMITAILVLEVGSGATFLSAFDAFQGTSILVLGVMVGEPKEKWIPKVADLQKQLGLPITSIPSEQIITNQNSAKFGKKNQILLEWIGRFYRYTNILLEPVYSGNTVNSILREIYKQRLVGPELRDSRESATKALDKKNTEGKNPMGENGNSKHVQNQFLKRTPSGEMIPIFYLHQGGQIQHLDLVLEEC</sequence>